<reference evidence="2 3" key="1">
    <citation type="submission" date="2023-12" db="EMBL/GenBank/DDBJ databases">
        <title>Novel species of the genus Arcicella isolated from rivers.</title>
        <authorList>
            <person name="Lu H."/>
        </authorList>
    </citation>
    <scope>NUCLEOTIDE SEQUENCE [LARGE SCALE GENOMIC DNA]</scope>
    <source>
        <strain evidence="2 3">LMG 21963</strain>
    </source>
</reference>
<comment type="caution">
    <text evidence="2">The sequence shown here is derived from an EMBL/GenBank/DDBJ whole genome shotgun (WGS) entry which is preliminary data.</text>
</comment>
<dbReference type="Proteomes" id="UP001304671">
    <property type="component" value="Unassembled WGS sequence"/>
</dbReference>
<proteinExistence type="predicted"/>
<evidence type="ECO:0000313" key="2">
    <source>
        <dbReference type="EMBL" id="MEA5258564.1"/>
    </source>
</evidence>
<dbReference type="RefSeq" id="WP_323249757.1">
    <property type="nucleotide sequence ID" value="NZ_JAYFUL010000018.1"/>
</dbReference>
<feature type="coiled-coil region" evidence="1">
    <location>
        <begin position="148"/>
        <end position="189"/>
    </location>
</feature>
<gene>
    <name evidence="2" type="ORF">VB264_12280</name>
</gene>
<evidence type="ECO:0000256" key="1">
    <source>
        <dbReference type="SAM" id="Coils"/>
    </source>
</evidence>
<evidence type="ECO:0000313" key="3">
    <source>
        <dbReference type="Proteomes" id="UP001304671"/>
    </source>
</evidence>
<keyword evidence="3" id="KW-1185">Reference proteome</keyword>
<protein>
    <submittedName>
        <fullName evidence="2">Uncharacterized protein</fullName>
    </submittedName>
</protein>
<name>A0ABU5QP98_9BACT</name>
<accession>A0ABU5QP98</accession>
<organism evidence="2 3">
    <name type="scientific">Arcicella aquatica</name>
    <dbReference type="NCBI Taxonomy" id="217141"/>
    <lineage>
        <taxon>Bacteria</taxon>
        <taxon>Pseudomonadati</taxon>
        <taxon>Bacteroidota</taxon>
        <taxon>Cytophagia</taxon>
        <taxon>Cytophagales</taxon>
        <taxon>Flectobacillaceae</taxon>
        <taxon>Arcicella</taxon>
    </lineage>
</organism>
<keyword evidence="1" id="KW-0175">Coiled coil</keyword>
<sequence>MAAEEKSIGRKLLSFFITEETATPANTSSLMPPPIPKVEKTVEPAIIPQGIEKGVVDKKFIDHFVQLLENSNLKGPDYFEYMQALKGLTGLGLSEEKQFQAAWASFKVMGGITDVAVLTDTAKQYIGILDTDRQGFLKDVENAVSQKVGGLKNDLKKTEEENENIAKQIIDLQRKIDENKIKINKLTDDISEQSGKITINKSNYETTYHTFVEQIKGDIAKIVAYLK</sequence>
<dbReference type="EMBL" id="JAYFUL010000018">
    <property type="protein sequence ID" value="MEA5258564.1"/>
    <property type="molecule type" value="Genomic_DNA"/>
</dbReference>